<evidence type="ECO:0000313" key="1">
    <source>
        <dbReference type="EMBL" id="OSL47136.1"/>
    </source>
</evidence>
<dbReference type="EMBL" id="ADJX01000008">
    <property type="protein sequence ID" value="OSL47136.1"/>
    <property type="molecule type" value="Genomic_DNA"/>
</dbReference>
<organism evidence="1 2">
    <name type="scientific">Escherichia coli H605</name>
    <dbReference type="NCBI Taxonomy" id="656410"/>
    <lineage>
        <taxon>Bacteria</taxon>
        <taxon>Pseudomonadati</taxon>
        <taxon>Pseudomonadota</taxon>
        <taxon>Gammaproteobacteria</taxon>
        <taxon>Enterobacterales</taxon>
        <taxon>Enterobacteriaceae</taxon>
        <taxon>Escherichia</taxon>
    </lineage>
</organism>
<dbReference type="Proteomes" id="UP000243401">
    <property type="component" value="Unassembled WGS sequence"/>
</dbReference>
<proteinExistence type="predicted"/>
<comment type="caution">
    <text evidence="1">The sequence shown here is derived from an EMBL/GenBank/DDBJ whole genome shotgun (WGS) entry which is preliminary data.</text>
</comment>
<name>A0AAJ3TZ65_ECOLX</name>
<dbReference type="AlphaFoldDB" id="A0AAJ3TZ65"/>
<gene>
    <name evidence="1" type="ORF">EATG_02223</name>
</gene>
<sequence length="41" mass="4956">MKNQAIDAQTLSWMRKITAFVGNLWRRFTVKNHARWQKYCG</sequence>
<evidence type="ECO:0000313" key="2">
    <source>
        <dbReference type="Proteomes" id="UP000243401"/>
    </source>
</evidence>
<accession>A0AAJ3TZ65</accession>
<protein>
    <submittedName>
        <fullName evidence="1">Uncharacterized protein</fullName>
    </submittedName>
</protein>
<reference evidence="1 2" key="1">
    <citation type="submission" date="2010-04" db="EMBL/GenBank/DDBJ databases">
        <title>The Genome Sequence of Escherichia coli H605.</title>
        <authorList>
            <consortium name="The Broad Institute Genome Sequencing Platform"/>
            <consortium name="The Broad Institute Genome Sequencing Center for Infectious Disease"/>
            <person name="Feldgarden M."/>
            <person name="Gordon D.M."/>
            <person name="Johnson J.R."/>
            <person name="Johnston B.D."/>
            <person name="Young S."/>
            <person name="Zeng Q."/>
            <person name="Koehrsen M."/>
            <person name="Alvarado L."/>
            <person name="Berlin A.M."/>
            <person name="Borenstein D."/>
            <person name="Chapman S.B."/>
            <person name="Chen Z."/>
            <person name="Engels R."/>
            <person name="Freedman E."/>
            <person name="Gellesch M."/>
            <person name="Goldberg J."/>
            <person name="Griggs A."/>
            <person name="Gujja S."/>
            <person name="Heilman E.R."/>
            <person name="Heiman D.I."/>
            <person name="Hepburn T.A."/>
            <person name="Howarth C."/>
            <person name="Jen D."/>
            <person name="Larson L."/>
            <person name="Mehta T."/>
            <person name="Park D."/>
            <person name="Pearson M."/>
            <person name="Richards J."/>
            <person name="Roberts A."/>
            <person name="Saif S."/>
            <person name="Shea T.D."/>
            <person name="Shenoy N."/>
            <person name="Sisk P."/>
            <person name="Stolte C."/>
            <person name="Sykes S.N."/>
            <person name="Walk T."/>
            <person name="White J."/>
            <person name="Yandava C."/>
            <person name="Haas B."/>
            <person name="Henn M.R."/>
            <person name="Nusbaum C."/>
            <person name="Birren B."/>
        </authorList>
    </citation>
    <scope>NUCLEOTIDE SEQUENCE [LARGE SCALE GENOMIC DNA]</scope>
    <source>
        <strain evidence="1 2">H605</strain>
    </source>
</reference>